<name>A0AAV0WTU7_9HEMI</name>
<feature type="compositionally biased region" description="Basic and acidic residues" evidence="1">
    <location>
        <begin position="41"/>
        <end position="51"/>
    </location>
</feature>
<accession>A0AAV0WTU7</accession>
<keyword evidence="3" id="KW-1185">Reference proteome</keyword>
<dbReference type="AlphaFoldDB" id="A0AAV0WTU7"/>
<reference evidence="2 3" key="1">
    <citation type="submission" date="2023-01" db="EMBL/GenBank/DDBJ databases">
        <authorList>
            <person name="Whitehead M."/>
        </authorList>
    </citation>
    <scope>NUCLEOTIDE SEQUENCE [LARGE SCALE GENOMIC DNA]</scope>
</reference>
<feature type="compositionally biased region" description="Basic and acidic residues" evidence="1">
    <location>
        <begin position="1"/>
        <end position="16"/>
    </location>
</feature>
<dbReference type="Proteomes" id="UP001160148">
    <property type="component" value="Unassembled WGS sequence"/>
</dbReference>
<feature type="compositionally biased region" description="Polar residues" evidence="1">
    <location>
        <begin position="175"/>
        <end position="187"/>
    </location>
</feature>
<sequence>MDHILLKYTEHSKPHESLTNTNIIPQLNRRGGGGEGPRSSESVDSHSEPHESPTNTNIIPQLNKRRIGGESPRSSESVDSPVVNEKNAINQSKQFKVISTPRIKLKHNSISDEEFRIIMTRHGGKTMDDDNEDNDDDHHDSNGLECEFIPDMPDIPLIPSRKLVEALREIRKNSSNENAELVTSSDSDMSDDELKIDSGADDDDDDDEEIDNCLLINIESYISSTTSHQQTLPNKTTTVGEIEVEKNDDDVGVELIENDIKVHEEVKSSKTPEVTKPQLTQNVQQPQFLSNIYSRSSLTQNKSPKNQSLNVRYRPYNILQTPQTPPQKSMEIQNNITHNSQL</sequence>
<feature type="region of interest" description="Disordered" evidence="1">
    <location>
        <begin position="320"/>
        <end position="342"/>
    </location>
</feature>
<feature type="region of interest" description="Disordered" evidence="1">
    <location>
        <begin position="1"/>
        <end position="85"/>
    </location>
</feature>
<evidence type="ECO:0000313" key="2">
    <source>
        <dbReference type="EMBL" id="CAI6358962.1"/>
    </source>
</evidence>
<gene>
    <name evidence="2" type="ORF">MEUPH1_LOCUS14418</name>
</gene>
<dbReference type="EMBL" id="CARXXK010000002">
    <property type="protein sequence ID" value="CAI6358962.1"/>
    <property type="molecule type" value="Genomic_DNA"/>
</dbReference>
<feature type="compositionally biased region" description="Polar residues" evidence="1">
    <location>
        <begin position="271"/>
        <end position="286"/>
    </location>
</feature>
<evidence type="ECO:0000256" key="1">
    <source>
        <dbReference type="SAM" id="MobiDB-lite"/>
    </source>
</evidence>
<organism evidence="2 3">
    <name type="scientific">Macrosiphum euphorbiae</name>
    <name type="common">potato aphid</name>
    <dbReference type="NCBI Taxonomy" id="13131"/>
    <lineage>
        <taxon>Eukaryota</taxon>
        <taxon>Metazoa</taxon>
        <taxon>Ecdysozoa</taxon>
        <taxon>Arthropoda</taxon>
        <taxon>Hexapoda</taxon>
        <taxon>Insecta</taxon>
        <taxon>Pterygota</taxon>
        <taxon>Neoptera</taxon>
        <taxon>Paraneoptera</taxon>
        <taxon>Hemiptera</taxon>
        <taxon>Sternorrhyncha</taxon>
        <taxon>Aphidomorpha</taxon>
        <taxon>Aphidoidea</taxon>
        <taxon>Aphididae</taxon>
        <taxon>Macrosiphini</taxon>
        <taxon>Macrosiphum</taxon>
    </lineage>
</organism>
<comment type="caution">
    <text evidence="2">The sequence shown here is derived from an EMBL/GenBank/DDBJ whole genome shotgun (WGS) entry which is preliminary data.</text>
</comment>
<evidence type="ECO:0000313" key="3">
    <source>
        <dbReference type="Proteomes" id="UP001160148"/>
    </source>
</evidence>
<feature type="region of interest" description="Disordered" evidence="1">
    <location>
        <begin position="174"/>
        <end position="208"/>
    </location>
</feature>
<feature type="compositionally biased region" description="Acidic residues" evidence="1">
    <location>
        <begin position="199"/>
        <end position="208"/>
    </location>
</feature>
<proteinExistence type="predicted"/>
<feature type="region of interest" description="Disordered" evidence="1">
    <location>
        <begin position="266"/>
        <end position="286"/>
    </location>
</feature>
<protein>
    <submittedName>
        <fullName evidence="2">Uncharacterized protein</fullName>
    </submittedName>
</protein>